<reference evidence="10 11" key="2">
    <citation type="submission" date="2014-03" db="EMBL/GenBank/DDBJ databases">
        <title>The Genome Sequence of Anncaliia algerae insect isolate PRA339.</title>
        <authorList>
            <consortium name="The Broad Institute Genome Sequencing Platform"/>
            <consortium name="The Broad Institute Genome Sequencing Center for Infectious Disease"/>
            <person name="Cuomo C."/>
            <person name="Becnel J."/>
            <person name="Sanscrainte N."/>
            <person name="Walker B."/>
            <person name="Young S.K."/>
            <person name="Zeng Q."/>
            <person name="Gargeya S."/>
            <person name="Fitzgerald M."/>
            <person name="Haas B."/>
            <person name="Abouelleil A."/>
            <person name="Alvarado L."/>
            <person name="Arachchi H.M."/>
            <person name="Berlin A.M."/>
            <person name="Chapman S.B."/>
            <person name="Dewar J."/>
            <person name="Goldberg J."/>
            <person name="Griggs A."/>
            <person name="Gujja S."/>
            <person name="Hansen M."/>
            <person name="Howarth C."/>
            <person name="Imamovic A."/>
            <person name="Larimer J."/>
            <person name="McCowan C."/>
            <person name="Murphy C."/>
            <person name="Neiman D."/>
            <person name="Pearson M."/>
            <person name="Priest M."/>
            <person name="Roberts A."/>
            <person name="Saif S."/>
            <person name="Shea T."/>
            <person name="Sisk P."/>
            <person name="Sykes S."/>
            <person name="Wortman J."/>
            <person name="Nusbaum C."/>
            <person name="Birren B."/>
        </authorList>
    </citation>
    <scope>NUCLEOTIDE SEQUENCE [LARGE SCALE GENOMIC DNA]</scope>
    <source>
        <strain evidence="10 11">PRA339</strain>
    </source>
</reference>
<evidence type="ECO:0000256" key="9">
    <source>
        <dbReference type="PIRSR" id="PIRSR000806-2"/>
    </source>
</evidence>
<dbReference type="Gene3D" id="3.90.550.10">
    <property type="entry name" value="Spore Coat Polysaccharide Biosynthesis Protein SpsA, Chain A"/>
    <property type="match status" value="1"/>
</dbReference>
<comment type="catalytic activity">
    <reaction evidence="6 7">
        <text>alpha-D-glucose 1-phosphate + UTP + H(+) = UDP-alpha-D-glucose + diphosphate</text>
        <dbReference type="Rhea" id="RHEA:19889"/>
        <dbReference type="ChEBI" id="CHEBI:15378"/>
        <dbReference type="ChEBI" id="CHEBI:33019"/>
        <dbReference type="ChEBI" id="CHEBI:46398"/>
        <dbReference type="ChEBI" id="CHEBI:58601"/>
        <dbReference type="ChEBI" id="CHEBI:58885"/>
        <dbReference type="EC" id="2.7.7.9"/>
    </reaction>
</comment>
<evidence type="ECO:0000256" key="3">
    <source>
        <dbReference type="ARBA" id="ARBA00012415"/>
    </source>
</evidence>
<dbReference type="EMBL" id="KK365133">
    <property type="protein sequence ID" value="KCZ81998.1"/>
    <property type="molecule type" value="Genomic_DNA"/>
</dbReference>
<evidence type="ECO:0000256" key="4">
    <source>
        <dbReference type="ARBA" id="ARBA00022679"/>
    </source>
</evidence>
<dbReference type="GO" id="GO:0006011">
    <property type="term" value="P:UDP-alpha-D-glucose metabolic process"/>
    <property type="evidence" value="ECO:0007669"/>
    <property type="project" value="UniProtKB-UniRule"/>
</dbReference>
<dbReference type="Pfam" id="PF01704">
    <property type="entry name" value="UDPGP"/>
    <property type="match status" value="1"/>
</dbReference>
<evidence type="ECO:0000313" key="11">
    <source>
        <dbReference type="Proteomes" id="UP000030655"/>
    </source>
</evidence>
<protein>
    <recommendedName>
        <fullName evidence="3 7">UTP--glucose-1-phosphate uridylyltransferase</fullName>
        <ecNumber evidence="3 7">2.7.7.9</ecNumber>
    </recommendedName>
</protein>
<dbReference type="EC" id="2.7.7.9" evidence="3 7"/>
<sequence length="475" mass="53922">MVENRRSKGYIKKMKEELEFMSNNADTSLINNDMDEFIKLYSRFIEGKDTKIKWEDINPPSEEKIIHYDTLEEPEKKNKKEIINKISILKLNGGLGTTMGLTGPKSAIHVRNEKNFLDLCVKQVEHLNSKYDTDISLILMNSFNTDKTTQKLICKYDCVKTFMQSAFPRISAETLMPVGENNGKEALYPPGHGDLFYSLNKTGLLDELINEGKEILFISNIDNLAATVDFKIIDFMLENKIDYLMEVTDKTRADIKGGTLIEHDGILNLLEIAQVPPEKKSEFTSVRKFKIFNTNSIWINLKALKKVIETTGMNLDIIVNRKTLPGSKEKVIQLETAIGAAIKYFPNSVGMVVPRSRFLPVKTTSDLFLIESNLYLEDHGSLKMNPKRAYPNNPLIKLLGSNFKKYDYYLENFKSIPDILELDHLTVSGNVRFGRNVTLKGTVIIIADENSVINIPDGAILDDKIVYGNLPILEH</sequence>
<comment type="similarity">
    <text evidence="2 7">Belongs to the UDPGP type 1 family.</text>
</comment>
<keyword evidence="4 7" id="KW-0808">Transferase</keyword>
<feature type="binding site" evidence="9">
    <location>
        <position position="222"/>
    </location>
    <ligand>
        <name>UTP</name>
        <dbReference type="ChEBI" id="CHEBI:46398"/>
    </ligand>
</feature>
<dbReference type="GO" id="GO:0005978">
    <property type="term" value="P:glycogen biosynthetic process"/>
    <property type="evidence" value="ECO:0007669"/>
    <property type="project" value="EnsemblFungi"/>
</dbReference>
<dbReference type="Proteomes" id="UP000030655">
    <property type="component" value="Unassembled WGS sequence"/>
</dbReference>
<comment type="function">
    <text evidence="1">Plays a central role as a glucosyl donor in cellular metabolic pathways.</text>
</comment>
<dbReference type="InterPro" id="IPR029044">
    <property type="entry name" value="Nucleotide-diphossugar_trans"/>
</dbReference>
<evidence type="ECO:0000256" key="6">
    <source>
        <dbReference type="ARBA" id="ARBA00048128"/>
    </source>
</evidence>
<evidence type="ECO:0000256" key="1">
    <source>
        <dbReference type="ARBA" id="ARBA00003449"/>
    </source>
</evidence>
<dbReference type="CDD" id="cd00897">
    <property type="entry name" value="UGPase_euk"/>
    <property type="match status" value="1"/>
</dbReference>
<evidence type="ECO:0000313" key="10">
    <source>
        <dbReference type="EMBL" id="KCZ81998.1"/>
    </source>
</evidence>
<dbReference type="PIRSF" id="PIRSF000806">
    <property type="entry name" value="UDPGP"/>
    <property type="match status" value="1"/>
</dbReference>
<keyword evidence="11" id="KW-1185">Reference proteome</keyword>
<dbReference type="OrthoDB" id="932129at2759"/>
<feature type="binding site" evidence="9">
    <location>
        <position position="164"/>
    </location>
    <ligand>
        <name>UTP</name>
        <dbReference type="ChEBI" id="CHEBI:46398"/>
    </ligand>
</feature>
<name>A0A059F400_9MICR</name>
<proteinExistence type="inferred from homology"/>
<feature type="binding site" evidence="9">
    <location>
        <position position="105"/>
    </location>
    <ligand>
        <name>UTP</name>
        <dbReference type="ChEBI" id="CHEBI:46398"/>
    </ligand>
</feature>
<evidence type="ECO:0000256" key="2">
    <source>
        <dbReference type="ARBA" id="ARBA00010401"/>
    </source>
</evidence>
<feature type="binding site" evidence="8">
    <location>
        <position position="192"/>
    </location>
    <ligand>
        <name>substrate</name>
    </ligand>
</feature>
<dbReference type="STRING" id="1288291.A0A059F400"/>
<dbReference type="PANTHER" id="PTHR43511">
    <property type="match status" value="1"/>
</dbReference>
<dbReference type="SUPFAM" id="SSF53448">
    <property type="entry name" value="Nucleotide-diphospho-sugar transferases"/>
    <property type="match status" value="1"/>
</dbReference>
<evidence type="ECO:0000256" key="5">
    <source>
        <dbReference type="ARBA" id="ARBA00022695"/>
    </source>
</evidence>
<evidence type="ECO:0000256" key="8">
    <source>
        <dbReference type="PIRSR" id="PIRSR000806-1"/>
    </source>
</evidence>
<evidence type="ECO:0000256" key="7">
    <source>
        <dbReference type="PIRNR" id="PIRNR000806"/>
    </source>
</evidence>
<organism evidence="10 11">
    <name type="scientific">Anncaliia algerae PRA339</name>
    <dbReference type="NCBI Taxonomy" id="1288291"/>
    <lineage>
        <taxon>Eukaryota</taxon>
        <taxon>Fungi</taxon>
        <taxon>Fungi incertae sedis</taxon>
        <taxon>Microsporidia</taxon>
        <taxon>Tubulinosematoidea</taxon>
        <taxon>Tubulinosematidae</taxon>
        <taxon>Anncaliia</taxon>
    </lineage>
</organism>
<feature type="binding site" evidence="9">
    <location>
        <position position="362"/>
    </location>
    <ligand>
        <name>UTP</name>
        <dbReference type="ChEBI" id="CHEBI:46398"/>
    </ligand>
</feature>
<dbReference type="FunFam" id="2.160.10.10:FF:000001">
    <property type="entry name" value="UTP--glucose-1-phosphate uridylyltransferase"/>
    <property type="match status" value="1"/>
</dbReference>
<dbReference type="Gene3D" id="2.160.10.10">
    <property type="entry name" value="Hexapeptide repeat proteins"/>
    <property type="match status" value="1"/>
</dbReference>
<dbReference type="VEuPathDB" id="MicrosporidiaDB:H312_00480"/>
<gene>
    <name evidence="10" type="ORF">H312_00480</name>
</gene>
<dbReference type="InterPro" id="IPR016267">
    <property type="entry name" value="UDPGP_trans"/>
</dbReference>
<dbReference type="AlphaFoldDB" id="A0A059F400"/>
<dbReference type="InterPro" id="IPR002618">
    <property type="entry name" value="UDPGP_fam"/>
</dbReference>
<keyword evidence="5 7" id="KW-0548">Nucleotidyltransferase</keyword>
<feature type="binding site" evidence="9">
    <location>
        <position position="191"/>
    </location>
    <ligand>
        <name>UTP</name>
        <dbReference type="ChEBI" id="CHEBI:46398"/>
    </ligand>
</feature>
<dbReference type="FunFam" id="3.90.550.10:FF:000002">
    <property type="entry name" value="UTP--glucose-1-phosphate uridylyltransferase"/>
    <property type="match status" value="1"/>
</dbReference>
<dbReference type="HOGENOM" id="CLU_023632_3_0_1"/>
<dbReference type="GO" id="GO:0005992">
    <property type="term" value="P:trehalose biosynthetic process"/>
    <property type="evidence" value="ECO:0007669"/>
    <property type="project" value="EnsemblFungi"/>
</dbReference>
<dbReference type="GO" id="GO:0003983">
    <property type="term" value="F:UTP:glucose-1-phosphate uridylyltransferase activity"/>
    <property type="evidence" value="ECO:0007669"/>
    <property type="project" value="UniProtKB-EC"/>
</dbReference>
<reference evidence="11" key="1">
    <citation type="submission" date="2013-02" db="EMBL/GenBank/DDBJ databases">
        <authorList>
            <consortium name="The Broad Institute Genome Sequencing Platform"/>
            <person name="Cuomo C."/>
            <person name="Becnel J."/>
            <person name="Sanscrainte N."/>
            <person name="Walker B."/>
            <person name="Young S.K."/>
            <person name="Zeng Q."/>
            <person name="Gargeya S."/>
            <person name="Fitzgerald M."/>
            <person name="Haas B."/>
            <person name="Abouelleil A."/>
            <person name="Alvarado L."/>
            <person name="Arachchi H.M."/>
            <person name="Berlin A.M."/>
            <person name="Chapman S.B."/>
            <person name="Dewar J."/>
            <person name="Goldberg J."/>
            <person name="Griggs A."/>
            <person name="Gujja S."/>
            <person name="Hansen M."/>
            <person name="Howarth C."/>
            <person name="Imamovic A."/>
            <person name="Larimer J."/>
            <person name="McCowan C."/>
            <person name="Murphy C."/>
            <person name="Neiman D."/>
            <person name="Pearson M."/>
            <person name="Priest M."/>
            <person name="Roberts A."/>
            <person name="Saif S."/>
            <person name="Shea T."/>
            <person name="Sisk P."/>
            <person name="Sykes S."/>
            <person name="Wortman J."/>
            <person name="Nusbaum C."/>
            <person name="Birren B."/>
        </authorList>
    </citation>
    <scope>NUCLEOTIDE SEQUENCE [LARGE SCALE GENOMIC DNA]</scope>
    <source>
        <strain evidence="11">PRA339</strain>
    </source>
</reference>
<dbReference type="GO" id="GO:0006078">
    <property type="term" value="P:(1-&gt;6)-beta-D-glucan biosynthetic process"/>
    <property type="evidence" value="ECO:0007669"/>
    <property type="project" value="EnsemblFungi"/>
</dbReference>
<accession>A0A059F400</accession>